<dbReference type="GO" id="GO:0016020">
    <property type="term" value="C:membrane"/>
    <property type="evidence" value="ECO:0007669"/>
    <property type="project" value="UniProtKB-SubCell"/>
</dbReference>
<dbReference type="InterPro" id="IPR004841">
    <property type="entry name" value="AA-permease/SLC12A_dom"/>
</dbReference>
<dbReference type="GO" id="GO:0015171">
    <property type="term" value="F:amino acid transmembrane transporter activity"/>
    <property type="evidence" value="ECO:0007669"/>
    <property type="project" value="TreeGrafter"/>
</dbReference>
<dbReference type="PANTHER" id="PTHR43341:SF34">
    <property type="entry name" value="TRANSPORTER, PUTATIVE (EUROFUNG)-RELATED"/>
    <property type="match status" value="1"/>
</dbReference>
<name>A0A1L9RB54_ASPWE</name>
<dbReference type="Gene3D" id="1.20.1740.10">
    <property type="entry name" value="Amino acid/polyamine transporter I"/>
    <property type="match status" value="1"/>
</dbReference>
<evidence type="ECO:0000256" key="8">
    <source>
        <dbReference type="SAM" id="Phobius"/>
    </source>
</evidence>
<feature type="transmembrane region" description="Helical" evidence="8">
    <location>
        <begin position="358"/>
        <end position="381"/>
    </location>
</feature>
<feature type="transmembrane region" description="Helical" evidence="8">
    <location>
        <begin position="30"/>
        <end position="50"/>
    </location>
</feature>
<gene>
    <name evidence="10" type="ORF">ASPWEDRAFT_44234</name>
</gene>
<evidence type="ECO:0000256" key="6">
    <source>
        <dbReference type="ARBA" id="ARBA00023136"/>
    </source>
</evidence>
<dbReference type="EMBL" id="KV878215">
    <property type="protein sequence ID" value="OJJ32166.1"/>
    <property type="molecule type" value="Genomic_DNA"/>
</dbReference>
<keyword evidence="4" id="KW-0029">Amino-acid transport</keyword>
<accession>A0A1L9RB54</accession>
<protein>
    <recommendedName>
        <fullName evidence="9">Amino acid permease/ SLC12A domain-containing protein</fullName>
    </recommendedName>
</protein>
<dbReference type="AlphaFoldDB" id="A0A1L9RB54"/>
<sequence>MVLNPTLGTGLFIGSGQALAAGGPASLLLSFSFISVLVYCLTTAVAEISAHMPEKGGTLVTHAYRYSSNHMAFSMGYLRWYSLAMLVPFEITNAIVHVGMWIPGPAVAIRVSIITAIIFLFNLLPERAFKRSEAFFSGLKYVTTGGLAIVSVALAIRGVPGTGIRGFSYWNNPGAMNEYLISGPAGRFLGLLQCLLYSAVSFIFQPELTVHRAEEVDSKVRPSIFSVARIDNIQLVFMYIISAVSVGLMSPFTEPSLTNSGLGAGFSPYMIGIRNSQLPVLPIVATITILLSSVASGRSFLYLSSRTLCTLSESGHAPALFQARTRWGVPYVAVITSALFSGFAYLSLATSSSVVFNWLMHFITTSGYISWLGACVSYLQFRRATETQGFAPVYRARIQPYGAYFGIASCTLLPLINGIIVAAPSQLTASKLIPAYLGIPTYLLLYFGHQARDAITRRNVKTKEVSIEQGGNVVEEPSRQDEGKFEIELPTFFPLDLDLPNLGLPDFDAEPRRPGSTRKGRT</sequence>
<keyword evidence="5 8" id="KW-1133">Transmembrane helix</keyword>
<dbReference type="PROSITE" id="PS00218">
    <property type="entry name" value="AMINO_ACID_PERMEASE_1"/>
    <property type="match status" value="1"/>
</dbReference>
<dbReference type="GeneID" id="63752059"/>
<evidence type="ECO:0000256" key="7">
    <source>
        <dbReference type="SAM" id="MobiDB-lite"/>
    </source>
</evidence>
<dbReference type="OrthoDB" id="4448636at2759"/>
<comment type="subcellular location">
    <subcellularLocation>
        <location evidence="1">Membrane</location>
        <topology evidence="1">Multi-pass membrane protein</topology>
    </subcellularLocation>
</comment>
<dbReference type="RefSeq" id="XP_040685843.1">
    <property type="nucleotide sequence ID" value="XM_040836211.1"/>
</dbReference>
<evidence type="ECO:0000256" key="3">
    <source>
        <dbReference type="ARBA" id="ARBA00022692"/>
    </source>
</evidence>
<feature type="transmembrane region" description="Helical" evidence="8">
    <location>
        <begin position="179"/>
        <end position="204"/>
    </location>
</feature>
<feature type="region of interest" description="Disordered" evidence="7">
    <location>
        <begin position="503"/>
        <end position="522"/>
    </location>
</feature>
<evidence type="ECO:0000256" key="1">
    <source>
        <dbReference type="ARBA" id="ARBA00004141"/>
    </source>
</evidence>
<feature type="transmembrane region" description="Helical" evidence="8">
    <location>
        <begin position="233"/>
        <end position="252"/>
    </location>
</feature>
<keyword evidence="11" id="KW-1185">Reference proteome</keyword>
<dbReference type="PANTHER" id="PTHR43341">
    <property type="entry name" value="AMINO ACID PERMEASE"/>
    <property type="match status" value="1"/>
</dbReference>
<feature type="transmembrane region" description="Helical" evidence="8">
    <location>
        <begin position="107"/>
        <end position="124"/>
    </location>
</feature>
<dbReference type="Pfam" id="PF00324">
    <property type="entry name" value="AA_permease"/>
    <property type="match status" value="1"/>
</dbReference>
<evidence type="ECO:0000256" key="4">
    <source>
        <dbReference type="ARBA" id="ARBA00022970"/>
    </source>
</evidence>
<feature type="transmembrane region" description="Helical" evidence="8">
    <location>
        <begin position="328"/>
        <end position="346"/>
    </location>
</feature>
<dbReference type="Proteomes" id="UP000184383">
    <property type="component" value="Unassembled WGS sequence"/>
</dbReference>
<evidence type="ECO:0000313" key="11">
    <source>
        <dbReference type="Proteomes" id="UP000184383"/>
    </source>
</evidence>
<organism evidence="10 11">
    <name type="scientific">Aspergillus wentii DTO 134E9</name>
    <dbReference type="NCBI Taxonomy" id="1073089"/>
    <lineage>
        <taxon>Eukaryota</taxon>
        <taxon>Fungi</taxon>
        <taxon>Dikarya</taxon>
        <taxon>Ascomycota</taxon>
        <taxon>Pezizomycotina</taxon>
        <taxon>Eurotiomycetes</taxon>
        <taxon>Eurotiomycetidae</taxon>
        <taxon>Eurotiales</taxon>
        <taxon>Aspergillaceae</taxon>
        <taxon>Aspergillus</taxon>
        <taxon>Aspergillus subgen. Cremei</taxon>
    </lineage>
</organism>
<reference evidence="11" key="1">
    <citation type="journal article" date="2017" name="Genome Biol.">
        <title>Comparative genomics reveals high biological diversity and specific adaptations in the industrially and medically important fungal genus Aspergillus.</title>
        <authorList>
            <person name="de Vries R.P."/>
            <person name="Riley R."/>
            <person name="Wiebenga A."/>
            <person name="Aguilar-Osorio G."/>
            <person name="Amillis S."/>
            <person name="Uchima C.A."/>
            <person name="Anderluh G."/>
            <person name="Asadollahi M."/>
            <person name="Askin M."/>
            <person name="Barry K."/>
            <person name="Battaglia E."/>
            <person name="Bayram O."/>
            <person name="Benocci T."/>
            <person name="Braus-Stromeyer S.A."/>
            <person name="Caldana C."/>
            <person name="Canovas D."/>
            <person name="Cerqueira G.C."/>
            <person name="Chen F."/>
            <person name="Chen W."/>
            <person name="Choi C."/>
            <person name="Clum A."/>
            <person name="Dos Santos R.A."/>
            <person name="Damasio A.R."/>
            <person name="Diallinas G."/>
            <person name="Emri T."/>
            <person name="Fekete E."/>
            <person name="Flipphi M."/>
            <person name="Freyberg S."/>
            <person name="Gallo A."/>
            <person name="Gournas C."/>
            <person name="Habgood R."/>
            <person name="Hainaut M."/>
            <person name="Harispe M.L."/>
            <person name="Henrissat B."/>
            <person name="Hilden K.S."/>
            <person name="Hope R."/>
            <person name="Hossain A."/>
            <person name="Karabika E."/>
            <person name="Karaffa L."/>
            <person name="Karanyi Z."/>
            <person name="Krasevec N."/>
            <person name="Kuo A."/>
            <person name="Kusch H."/>
            <person name="LaButti K."/>
            <person name="Lagendijk E.L."/>
            <person name="Lapidus A."/>
            <person name="Levasseur A."/>
            <person name="Lindquist E."/>
            <person name="Lipzen A."/>
            <person name="Logrieco A.F."/>
            <person name="MacCabe A."/>
            <person name="Maekelae M.R."/>
            <person name="Malavazi I."/>
            <person name="Melin P."/>
            <person name="Meyer V."/>
            <person name="Mielnichuk N."/>
            <person name="Miskei M."/>
            <person name="Molnar A.P."/>
            <person name="Mule G."/>
            <person name="Ngan C.Y."/>
            <person name="Orejas M."/>
            <person name="Orosz E."/>
            <person name="Ouedraogo J.P."/>
            <person name="Overkamp K.M."/>
            <person name="Park H.-S."/>
            <person name="Perrone G."/>
            <person name="Piumi F."/>
            <person name="Punt P.J."/>
            <person name="Ram A.F."/>
            <person name="Ramon A."/>
            <person name="Rauscher S."/>
            <person name="Record E."/>
            <person name="Riano-Pachon D.M."/>
            <person name="Robert V."/>
            <person name="Roehrig J."/>
            <person name="Ruller R."/>
            <person name="Salamov A."/>
            <person name="Salih N.S."/>
            <person name="Samson R.A."/>
            <person name="Sandor E."/>
            <person name="Sanguinetti M."/>
            <person name="Schuetze T."/>
            <person name="Sepcic K."/>
            <person name="Shelest E."/>
            <person name="Sherlock G."/>
            <person name="Sophianopoulou V."/>
            <person name="Squina F.M."/>
            <person name="Sun H."/>
            <person name="Susca A."/>
            <person name="Todd R.B."/>
            <person name="Tsang A."/>
            <person name="Unkles S.E."/>
            <person name="van de Wiele N."/>
            <person name="van Rossen-Uffink D."/>
            <person name="Oliveira J.V."/>
            <person name="Vesth T.C."/>
            <person name="Visser J."/>
            <person name="Yu J.-H."/>
            <person name="Zhou M."/>
            <person name="Andersen M.R."/>
            <person name="Archer D.B."/>
            <person name="Baker S.E."/>
            <person name="Benoit I."/>
            <person name="Brakhage A.A."/>
            <person name="Braus G.H."/>
            <person name="Fischer R."/>
            <person name="Frisvad J.C."/>
            <person name="Goldman G.H."/>
            <person name="Houbraken J."/>
            <person name="Oakley B."/>
            <person name="Pocsi I."/>
            <person name="Scazzocchio C."/>
            <person name="Seiboth B."/>
            <person name="vanKuyk P.A."/>
            <person name="Wortman J."/>
            <person name="Dyer P.S."/>
            <person name="Grigoriev I.V."/>
        </authorList>
    </citation>
    <scope>NUCLEOTIDE SEQUENCE [LARGE SCALE GENOMIC DNA]</scope>
    <source>
        <strain evidence="11">DTO 134E9</strain>
    </source>
</reference>
<feature type="transmembrane region" description="Helical" evidence="8">
    <location>
        <begin position="136"/>
        <end position="159"/>
    </location>
</feature>
<evidence type="ECO:0000259" key="9">
    <source>
        <dbReference type="Pfam" id="PF00324"/>
    </source>
</evidence>
<evidence type="ECO:0000256" key="5">
    <source>
        <dbReference type="ARBA" id="ARBA00022989"/>
    </source>
</evidence>
<feature type="domain" description="Amino acid permease/ SLC12A" evidence="9">
    <location>
        <begin position="7"/>
        <end position="451"/>
    </location>
</feature>
<keyword evidence="6 8" id="KW-0472">Membrane</keyword>
<proteinExistence type="predicted"/>
<dbReference type="InterPro" id="IPR004840">
    <property type="entry name" value="Amino_acid_permease_CS"/>
</dbReference>
<dbReference type="InterPro" id="IPR050524">
    <property type="entry name" value="APC_YAT"/>
</dbReference>
<dbReference type="STRING" id="1073089.A0A1L9RB54"/>
<evidence type="ECO:0000313" key="10">
    <source>
        <dbReference type="EMBL" id="OJJ32166.1"/>
    </source>
</evidence>
<keyword evidence="2" id="KW-0813">Transport</keyword>
<keyword evidence="3 8" id="KW-0812">Transmembrane</keyword>
<feature type="transmembrane region" description="Helical" evidence="8">
    <location>
        <begin position="80"/>
        <end position="101"/>
    </location>
</feature>
<evidence type="ECO:0000256" key="2">
    <source>
        <dbReference type="ARBA" id="ARBA00022448"/>
    </source>
</evidence>
<feature type="transmembrane region" description="Helical" evidence="8">
    <location>
        <begin position="429"/>
        <end position="448"/>
    </location>
</feature>
<dbReference type="PIRSF" id="PIRSF006060">
    <property type="entry name" value="AA_transporter"/>
    <property type="match status" value="1"/>
</dbReference>
<feature type="transmembrane region" description="Helical" evidence="8">
    <location>
        <begin position="280"/>
        <end position="301"/>
    </location>
</feature>
<feature type="transmembrane region" description="Helical" evidence="8">
    <location>
        <begin position="401"/>
        <end position="423"/>
    </location>
</feature>
<dbReference type="VEuPathDB" id="FungiDB:ASPWEDRAFT_44234"/>